<evidence type="ECO:0000256" key="3">
    <source>
        <dbReference type="ARBA" id="ARBA00022670"/>
    </source>
</evidence>
<dbReference type="InterPro" id="IPR043472">
    <property type="entry name" value="Macro_dom-like"/>
</dbReference>
<dbReference type="PANTHER" id="PTHR11963">
    <property type="entry name" value="LEUCINE AMINOPEPTIDASE-RELATED"/>
    <property type="match status" value="1"/>
</dbReference>
<dbReference type="PRINTS" id="PR00481">
    <property type="entry name" value="LAMNOPPTDASE"/>
</dbReference>
<dbReference type="GO" id="GO:0005737">
    <property type="term" value="C:cytoplasm"/>
    <property type="evidence" value="ECO:0007669"/>
    <property type="project" value="InterPro"/>
</dbReference>
<evidence type="ECO:0000313" key="6">
    <source>
        <dbReference type="EMBL" id="KKT45991.1"/>
    </source>
</evidence>
<dbReference type="Gene3D" id="3.40.220.10">
    <property type="entry name" value="Leucine Aminopeptidase, subunit E, domain 1"/>
    <property type="match status" value="1"/>
</dbReference>
<dbReference type="InterPro" id="IPR011356">
    <property type="entry name" value="Leucine_aapep/pepB"/>
</dbReference>
<dbReference type="EMBL" id="LCIB01000035">
    <property type="protein sequence ID" value="KKT45991.1"/>
    <property type="molecule type" value="Genomic_DNA"/>
</dbReference>
<evidence type="ECO:0000256" key="2">
    <source>
        <dbReference type="ARBA" id="ARBA00022438"/>
    </source>
</evidence>
<accession>A0A0G1HF79</accession>
<dbReference type="Proteomes" id="UP000034063">
    <property type="component" value="Unassembled WGS sequence"/>
</dbReference>
<dbReference type="PANTHER" id="PTHR11963:SF23">
    <property type="entry name" value="CYTOSOL AMINOPEPTIDASE"/>
    <property type="match status" value="1"/>
</dbReference>
<dbReference type="GO" id="GO:0006508">
    <property type="term" value="P:proteolysis"/>
    <property type="evidence" value="ECO:0007669"/>
    <property type="project" value="UniProtKB-KW"/>
</dbReference>
<dbReference type="SUPFAM" id="SSF53187">
    <property type="entry name" value="Zn-dependent exopeptidases"/>
    <property type="match status" value="1"/>
</dbReference>
<name>A0A0G1HF79_9BACT</name>
<feature type="domain" description="Cytosol aminopeptidase" evidence="5">
    <location>
        <begin position="323"/>
        <end position="330"/>
    </location>
</feature>
<dbReference type="Pfam" id="PF00883">
    <property type="entry name" value="Peptidase_M17"/>
    <property type="match status" value="2"/>
</dbReference>
<dbReference type="InterPro" id="IPR008283">
    <property type="entry name" value="Peptidase_M17_N"/>
</dbReference>
<dbReference type="GO" id="GO:0070006">
    <property type="term" value="F:metalloaminopeptidase activity"/>
    <property type="evidence" value="ECO:0007669"/>
    <property type="project" value="InterPro"/>
</dbReference>
<sequence length="490" mass="52949">MKCTITTDKTELIQSDCLVIFGCWKEKVPFLLFNKGKKVDQPLSSLIANLTSKQEFEGKVGKTLLIHTNKQIQSNHVLIAGVGDVKKLSMKDWLDVMAAVGREAKKIRATHVAVVLEEEIRTVIGAEKTARGIVEGMTLGTYEFNRYKKMEKKEHAIDIVSIISKTDQKALSDGIRFGEILSKGTIITRDLVNEPSSVTTPTFLANFAHSIARNDKNMTCDVLEKKDMEKLGMGGILGIARGSDEEPKLIKLTFRCHPDPPDGGIDMAGAAAILGIFSVISELEPNATVIGLIPAVENMPSGKAIKPGDVVRAYNGKTIEVISTDAEGRVILADALAWAGETMKPDIMIDLATLTGACMIALGEDIAGLFATDGKLGESLKQSAVQSGEAVWELPMPESYNDLLKSDVADIRNVTRKRYGGAITAALFLKAFVPDGIPWAHIDIAGPAIAEKNALLTPVGGTGFGVRLIVDFLLKEDKEEGNSYNLRDNS</sequence>
<dbReference type="GO" id="GO:0030145">
    <property type="term" value="F:manganese ion binding"/>
    <property type="evidence" value="ECO:0007669"/>
    <property type="project" value="InterPro"/>
</dbReference>
<organism evidence="6 7">
    <name type="scientific">Candidatus Gottesmanbacteria bacterium GW2011_GWA2_44_17</name>
    <dbReference type="NCBI Taxonomy" id="1618444"/>
    <lineage>
        <taxon>Bacteria</taxon>
        <taxon>Candidatus Gottesmaniibacteriota</taxon>
    </lineage>
</organism>
<evidence type="ECO:0000259" key="5">
    <source>
        <dbReference type="PROSITE" id="PS00631"/>
    </source>
</evidence>
<evidence type="ECO:0000256" key="1">
    <source>
        <dbReference type="ARBA" id="ARBA00009528"/>
    </source>
</evidence>
<reference evidence="6 7" key="1">
    <citation type="journal article" date="2015" name="Nature">
        <title>rRNA introns, odd ribosomes, and small enigmatic genomes across a large radiation of phyla.</title>
        <authorList>
            <person name="Brown C.T."/>
            <person name="Hug L.A."/>
            <person name="Thomas B.C."/>
            <person name="Sharon I."/>
            <person name="Castelle C.J."/>
            <person name="Singh A."/>
            <person name="Wilkins M.J."/>
            <person name="Williams K.H."/>
            <person name="Banfield J.F."/>
        </authorList>
    </citation>
    <scope>NUCLEOTIDE SEQUENCE [LARGE SCALE GENOMIC DNA]</scope>
</reference>
<dbReference type="PATRIC" id="fig|1618444.3.peg.577"/>
<comment type="caution">
    <text evidence="6">The sequence shown here is derived from an EMBL/GenBank/DDBJ whole genome shotgun (WGS) entry which is preliminary data.</text>
</comment>
<protein>
    <submittedName>
        <fullName evidence="6">Putative cytosol aminopeptidase</fullName>
    </submittedName>
</protein>
<dbReference type="SUPFAM" id="SSF52949">
    <property type="entry name" value="Macro domain-like"/>
    <property type="match status" value="1"/>
</dbReference>
<dbReference type="CDD" id="cd00433">
    <property type="entry name" value="Peptidase_M17"/>
    <property type="match status" value="1"/>
</dbReference>
<dbReference type="AlphaFoldDB" id="A0A0G1HF79"/>
<dbReference type="Gene3D" id="3.40.630.10">
    <property type="entry name" value="Zn peptidases"/>
    <property type="match status" value="2"/>
</dbReference>
<keyword evidence="3" id="KW-0645">Protease</keyword>
<dbReference type="Pfam" id="PF02789">
    <property type="entry name" value="Peptidase_M17_N"/>
    <property type="match status" value="1"/>
</dbReference>
<gene>
    <name evidence="6" type="ORF">UW37_C0035G0005</name>
</gene>
<dbReference type="InterPro" id="IPR000819">
    <property type="entry name" value="Peptidase_M17_C"/>
</dbReference>
<evidence type="ECO:0000313" key="7">
    <source>
        <dbReference type="Proteomes" id="UP000034063"/>
    </source>
</evidence>
<evidence type="ECO:0000256" key="4">
    <source>
        <dbReference type="ARBA" id="ARBA00022801"/>
    </source>
</evidence>
<proteinExistence type="inferred from homology"/>
<keyword evidence="4" id="KW-0378">Hydrolase</keyword>
<keyword evidence="2 6" id="KW-0031">Aminopeptidase</keyword>
<comment type="similarity">
    <text evidence="1">Belongs to the peptidase M17 family.</text>
</comment>
<dbReference type="PROSITE" id="PS00631">
    <property type="entry name" value="CYTOSOL_AP"/>
    <property type="match status" value="1"/>
</dbReference>